<evidence type="ECO:0000259" key="1">
    <source>
        <dbReference type="Pfam" id="PF17919"/>
    </source>
</evidence>
<gene>
    <name evidence="2" type="ORF">NDU88_006309</name>
</gene>
<dbReference type="AlphaFoldDB" id="A0AAV7N0W2"/>
<keyword evidence="3" id="KW-1185">Reference proteome</keyword>
<name>A0AAV7N0W2_PLEWA</name>
<sequence>MHMRSLLKNGCEYVWSDACKNEFESLKRELSCVESLKSFDPERESVVMTDASMKGLGAVLLQETEEGGEHGGLRSSRSALGRFRFRFLGGATGRGCRVDCGCRHTDVRATFFGA</sequence>
<reference evidence="2" key="1">
    <citation type="journal article" date="2022" name="bioRxiv">
        <title>Sequencing and chromosome-scale assembly of the giantPleurodeles waltlgenome.</title>
        <authorList>
            <person name="Brown T."/>
            <person name="Elewa A."/>
            <person name="Iarovenko S."/>
            <person name="Subramanian E."/>
            <person name="Araus A.J."/>
            <person name="Petzold A."/>
            <person name="Susuki M."/>
            <person name="Suzuki K.-i.T."/>
            <person name="Hayashi T."/>
            <person name="Toyoda A."/>
            <person name="Oliveira C."/>
            <person name="Osipova E."/>
            <person name="Leigh N.D."/>
            <person name="Simon A."/>
            <person name="Yun M.H."/>
        </authorList>
    </citation>
    <scope>NUCLEOTIDE SEQUENCE</scope>
    <source>
        <strain evidence="2">20211129_DDA</strain>
        <tissue evidence="2">Liver</tissue>
    </source>
</reference>
<organism evidence="2 3">
    <name type="scientific">Pleurodeles waltl</name>
    <name type="common">Iberian ribbed newt</name>
    <dbReference type="NCBI Taxonomy" id="8319"/>
    <lineage>
        <taxon>Eukaryota</taxon>
        <taxon>Metazoa</taxon>
        <taxon>Chordata</taxon>
        <taxon>Craniata</taxon>
        <taxon>Vertebrata</taxon>
        <taxon>Euteleostomi</taxon>
        <taxon>Amphibia</taxon>
        <taxon>Batrachia</taxon>
        <taxon>Caudata</taxon>
        <taxon>Salamandroidea</taxon>
        <taxon>Salamandridae</taxon>
        <taxon>Pleurodelinae</taxon>
        <taxon>Pleurodeles</taxon>
    </lineage>
</organism>
<dbReference type="Pfam" id="PF17919">
    <property type="entry name" value="RT_RNaseH_2"/>
    <property type="match status" value="1"/>
</dbReference>
<dbReference type="EMBL" id="JANPWB010000013">
    <property type="protein sequence ID" value="KAJ1108939.1"/>
    <property type="molecule type" value="Genomic_DNA"/>
</dbReference>
<evidence type="ECO:0000313" key="3">
    <source>
        <dbReference type="Proteomes" id="UP001066276"/>
    </source>
</evidence>
<evidence type="ECO:0000313" key="2">
    <source>
        <dbReference type="EMBL" id="KAJ1108939.1"/>
    </source>
</evidence>
<accession>A0AAV7N0W2</accession>
<proteinExistence type="predicted"/>
<dbReference type="InterPro" id="IPR043502">
    <property type="entry name" value="DNA/RNA_pol_sf"/>
</dbReference>
<feature type="domain" description="Reverse transcriptase/retrotransposon-derived protein RNase H-like" evidence="1">
    <location>
        <begin position="15"/>
        <end position="70"/>
    </location>
</feature>
<dbReference type="Proteomes" id="UP001066276">
    <property type="component" value="Chromosome 9"/>
</dbReference>
<comment type="caution">
    <text evidence="2">The sequence shown here is derived from an EMBL/GenBank/DDBJ whole genome shotgun (WGS) entry which is preliminary data.</text>
</comment>
<protein>
    <recommendedName>
        <fullName evidence="1">Reverse transcriptase/retrotransposon-derived protein RNase H-like domain-containing protein</fullName>
    </recommendedName>
</protein>
<dbReference type="SUPFAM" id="SSF56672">
    <property type="entry name" value="DNA/RNA polymerases"/>
    <property type="match status" value="1"/>
</dbReference>
<dbReference type="InterPro" id="IPR041577">
    <property type="entry name" value="RT_RNaseH_2"/>
</dbReference>